<dbReference type="CDD" id="cd00070">
    <property type="entry name" value="GLECT"/>
    <property type="match status" value="2"/>
</dbReference>
<accession>A0A672MYT3</accession>
<dbReference type="Gene3D" id="2.60.120.200">
    <property type="match status" value="2"/>
</dbReference>
<dbReference type="InterPro" id="IPR013320">
    <property type="entry name" value="ConA-like_dom_sf"/>
</dbReference>
<reference evidence="6" key="1">
    <citation type="submission" date="2025-08" db="UniProtKB">
        <authorList>
            <consortium name="Ensembl"/>
        </authorList>
    </citation>
    <scope>IDENTIFICATION</scope>
</reference>
<dbReference type="Ensembl" id="ENSSGRT00000046181.1">
    <property type="protein sequence ID" value="ENSSGRP00000043110.1"/>
    <property type="gene ID" value="ENSSGRG00000023313.1"/>
</dbReference>
<reference evidence="6" key="2">
    <citation type="submission" date="2025-09" db="UniProtKB">
        <authorList>
            <consortium name="Ensembl"/>
        </authorList>
    </citation>
    <scope>IDENTIFICATION</scope>
</reference>
<feature type="domain" description="Galectin" evidence="5">
    <location>
        <begin position="141"/>
        <end position="264"/>
    </location>
</feature>
<evidence type="ECO:0000256" key="1">
    <source>
        <dbReference type="ARBA" id="ARBA00022734"/>
    </source>
</evidence>
<evidence type="ECO:0000313" key="6">
    <source>
        <dbReference type="Ensembl" id="ENSSGRP00000043110.1"/>
    </source>
</evidence>
<keyword evidence="4" id="KW-0812">Transmembrane</keyword>
<dbReference type="Proteomes" id="UP000472262">
    <property type="component" value="Unassembled WGS sequence"/>
</dbReference>
<dbReference type="PROSITE" id="PS51304">
    <property type="entry name" value="GALECTIN"/>
    <property type="match status" value="2"/>
</dbReference>
<dbReference type="PANTHER" id="PTHR11346:SF32">
    <property type="entry name" value="GALECTIN-4"/>
    <property type="match status" value="1"/>
</dbReference>
<evidence type="ECO:0000256" key="4">
    <source>
        <dbReference type="SAM" id="Phobius"/>
    </source>
</evidence>
<dbReference type="SMART" id="SM00276">
    <property type="entry name" value="GLECT"/>
    <property type="match status" value="2"/>
</dbReference>
<organism evidence="6 7">
    <name type="scientific">Sinocyclocheilus grahami</name>
    <name type="common">Dianchi golden-line fish</name>
    <name type="synonym">Barbus grahami</name>
    <dbReference type="NCBI Taxonomy" id="75366"/>
    <lineage>
        <taxon>Eukaryota</taxon>
        <taxon>Metazoa</taxon>
        <taxon>Chordata</taxon>
        <taxon>Craniata</taxon>
        <taxon>Vertebrata</taxon>
        <taxon>Euteleostomi</taxon>
        <taxon>Actinopterygii</taxon>
        <taxon>Neopterygii</taxon>
        <taxon>Teleostei</taxon>
        <taxon>Ostariophysi</taxon>
        <taxon>Cypriniformes</taxon>
        <taxon>Cyprinidae</taxon>
        <taxon>Cyprininae</taxon>
        <taxon>Sinocyclocheilus</taxon>
    </lineage>
</organism>
<dbReference type="InterPro" id="IPR044156">
    <property type="entry name" value="Galectin-like"/>
</dbReference>
<dbReference type="Pfam" id="PF00337">
    <property type="entry name" value="Gal-bind_lectin"/>
    <property type="match status" value="2"/>
</dbReference>
<keyword evidence="1 3" id="KW-0430">Lectin</keyword>
<keyword evidence="7" id="KW-1185">Reference proteome</keyword>
<evidence type="ECO:0000313" key="7">
    <source>
        <dbReference type="Proteomes" id="UP000472262"/>
    </source>
</evidence>
<dbReference type="PANTHER" id="PTHR11346">
    <property type="entry name" value="GALECTIN"/>
    <property type="match status" value="1"/>
</dbReference>
<keyword evidence="2" id="KW-0677">Repeat</keyword>
<evidence type="ECO:0000256" key="2">
    <source>
        <dbReference type="ARBA" id="ARBA00022737"/>
    </source>
</evidence>
<feature type="domain" description="Galectin" evidence="5">
    <location>
        <begin position="8"/>
        <end position="138"/>
    </location>
</feature>
<dbReference type="SUPFAM" id="SSF49899">
    <property type="entry name" value="Concanavalin A-like lectins/glucanases"/>
    <property type="match status" value="2"/>
</dbReference>
<evidence type="ECO:0000256" key="3">
    <source>
        <dbReference type="RuleBase" id="RU102079"/>
    </source>
</evidence>
<dbReference type="GO" id="GO:0030246">
    <property type="term" value="F:carbohydrate binding"/>
    <property type="evidence" value="ECO:0007669"/>
    <property type="project" value="UniProtKB-UniRule"/>
</dbReference>
<sequence length="288" mass="33257">MLTGKLVFIWLFPAGIVHILRFALTYIMMSQLQCRFRINFKSGPTDKHETAFHFNPRMGSKVVMNSFSTGKWETEESFSDNPFKKGEDFDMFFVVKSEGYQVHVNGKELYTFKHRIPLEKVKMLNINGDVVVNLFGQYACDLHIQSTHGYINHIVKKKSDGYPHTILTGPTDKHDTAFHFNPRMDRKVVMNSFRNGKWGAEESVSDNPFKKGEAFEMFFVIKSEGYQLRIKGEQHSMFKHRIPLEKVTTINIYGNVSISFLGFVTVSDISPLFLSKYTEDTHIKMPSL</sequence>
<evidence type="ECO:0000259" key="5">
    <source>
        <dbReference type="PROSITE" id="PS51304"/>
    </source>
</evidence>
<proteinExistence type="predicted"/>
<dbReference type="InterPro" id="IPR001079">
    <property type="entry name" value="Galectin_CRD"/>
</dbReference>
<keyword evidence="4" id="KW-1133">Transmembrane helix</keyword>
<dbReference type="AlphaFoldDB" id="A0A672MYT3"/>
<name>A0A672MYT3_SINGR</name>
<protein>
    <recommendedName>
        <fullName evidence="3">Galectin</fullName>
    </recommendedName>
</protein>
<feature type="transmembrane region" description="Helical" evidence="4">
    <location>
        <begin position="6"/>
        <end position="27"/>
    </location>
</feature>
<dbReference type="SMART" id="SM00908">
    <property type="entry name" value="Gal-bind_lectin"/>
    <property type="match status" value="2"/>
</dbReference>
<keyword evidence="4" id="KW-0472">Membrane</keyword>